<dbReference type="PANTHER" id="PTHR31849">
    <property type="entry name" value="CYSTEINE-RICH PDF MOTIF DOMAIN-CONTAINING PROTEIN 1"/>
    <property type="match status" value="1"/>
</dbReference>
<dbReference type="Pfam" id="PF10170">
    <property type="entry name" value="C6_DPF"/>
    <property type="match status" value="1"/>
</dbReference>
<protein>
    <recommendedName>
        <fullName evidence="2">Cysteine-rich DPF motif domain-containing protein 1</fullName>
    </recommendedName>
</protein>
<accession>A0A3S1CFR4</accession>
<feature type="non-terminal residue" evidence="4">
    <location>
        <position position="1"/>
    </location>
</feature>
<dbReference type="InterPro" id="IPR042426">
    <property type="entry name" value="CDPF1"/>
</dbReference>
<evidence type="ECO:0000313" key="5">
    <source>
        <dbReference type="Proteomes" id="UP000271974"/>
    </source>
</evidence>
<dbReference type="PANTHER" id="PTHR31849:SF1">
    <property type="entry name" value="CYSTEINE-RICH DPF MOTIF DOMAIN-CONTAINING PROTEIN 1"/>
    <property type="match status" value="1"/>
</dbReference>
<evidence type="ECO:0000256" key="2">
    <source>
        <dbReference type="ARBA" id="ARBA00014801"/>
    </source>
</evidence>
<gene>
    <name evidence="4" type="ORF">EGW08_000731</name>
</gene>
<organism evidence="4 5">
    <name type="scientific">Elysia chlorotica</name>
    <name type="common">Eastern emerald elysia</name>
    <name type="synonym">Sea slug</name>
    <dbReference type="NCBI Taxonomy" id="188477"/>
    <lineage>
        <taxon>Eukaryota</taxon>
        <taxon>Metazoa</taxon>
        <taxon>Spiralia</taxon>
        <taxon>Lophotrochozoa</taxon>
        <taxon>Mollusca</taxon>
        <taxon>Gastropoda</taxon>
        <taxon>Heterobranchia</taxon>
        <taxon>Euthyneura</taxon>
        <taxon>Panpulmonata</taxon>
        <taxon>Sacoglossa</taxon>
        <taxon>Placobranchoidea</taxon>
        <taxon>Plakobranchidae</taxon>
        <taxon>Elysia</taxon>
    </lineage>
</organism>
<dbReference type="Proteomes" id="UP000271974">
    <property type="component" value="Unassembled WGS sequence"/>
</dbReference>
<dbReference type="EMBL" id="RQTK01000010">
    <property type="protein sequence ID" value="RUS91510.1"/>
    <property type="molecule type" value="Genomic_DNA"/>
</dbReference>
<keyword evidence="5" id="KW-1185">Reference proteome</keyword>
<dbReference type="PRINTS" id="PR01995">
    <property type="entry name" value="UPF0595"/>
</dbReference>
<dbReference type="STRING" id="188477.A0A3S1CFR4"/>
<evidence type="ECO:0000313" key="4">
    <source>
        <dbReference type="EMBL" id="RUS91510.1"/>
    </source>
</evidence>
<dbReference type="InterPro" id="IPR018785">
    <property type="entry name" value="CDPF1_dom"/>
</dbReference>
<dbReference type="OrthoDB" id="191995at2759"/>
<evidence type="ECO:0000259" key="3">
    <source>
        <dbReference type="Pfam" id="PF10170"/>
    </source>
</evidence>
<comment type="caution">
    <text evidence="4">The sequence shown here is derived from an EMBL/GenBank/DDBJ whole genome shotgun (WGS) entry which is preliminary data.</text>
</comment>
<dbReference type="AlphaFoldDB" id="A0A3S1CFR4"/>
<feature type="domain" description="Cysteine-rich DPF motif" evidence="3">
    <location>
        <begin position="1"/>
        <end position="90"/>
    </location>
</feature>
<reference evidence="4 5" key="1">
    <citation type="submission" date="2019-01" db="EMBL/GenBank/DDBJ databases">
        <title>A draft genome assembly of the solar-powered sea slug Elysia chlorotica.</title>
        <authorList>
            <person name="Cai H."/>
            <person name="Li Q."/>
            <person name="Fang X."/>
            <person name="Li J."/>
            <person name="Curtis N.E."/>
            <person name="Altenburger A."/>
            <person name="Shibata T."/>
            <person name="Feng M."/>
            <person name="Maeda T."/>
            <person name="Schwartz J.A."/>
            <person name="Shigenobu S."/>
            <person name="Lundholm N."/>
            <person name="Nishiyama T."/>
            <person name="Yang H."/>
            <person name="Hasebe M."/>
            <person name="Li S."/>
            <person name="Pierce S.K."/>
            <person name="Wang J."/>
        </authorList>
    </citation>
    <scope>NUCLEOTIDE SEQUENCE [LARGE SCALE GENOMIC DNA]</scope>
    <source>
        <strain evidence="4">EC2010</strain>
        <tissue evidence="4">Whole organism of an adult</tissue>
    </source>
</reference>
<proteinExistence type="inferred from homology"/>
<comment type="similarity">
    <text evidence="1">Belongs to the CDPF1 family.</text>
</comment>
<name>A0A3S1CFR4_ELYCH</name>
<sequence>FNCTACDFVVDYHYKGRQPPFAKCIMLLEDCYIMKDPFSTFGGFVTVGASCSLCCKDVCLSSDCSLFYTQRFCLTCAHQNLQEFPKQIQEVREKNQRLRC</sequence>
<evidence type="ECO:0000256" key="1">
    <source>
        <dbReference type="ARBA" id="ARBA00007917"/>
    </source>
</evidence>